<dbReference type="GO" id="GO:0016811">
    <property type="term" value="F:hydrolase activity, acting on carbon-nitrogen (but not peptide) bonds, in linear amides"/>
    <property type="evidence" value="ECO:0007669"/>
    <property type="project" value="TreeGrafter"/>
</dbReference>
<dbReference type="SUPFAM" id="SSF102588">
    <property type="entry name" value="LmbE-like"/>
    <property type="match status" value="1"/>
</dbReference>
<dbReference type="Proteomes" id="UP000245370">
    <property type="component" value="Unassembled WGS sequence"/>
</dbReference>
<reference evidence="1 2" key="2">
    <citation type="submission" date="2018-05" db="EMBL/GenBank/DDBJ databases">
        <authorList>
            <person name="Lanie J.A."/>
            <person name="Ng W.-L."/>
            <person name="Kazmierczak K.M."/>
            <person name="Andrzejewski T.M."/>
            <person name="Davidsen T.M."/>
            <person name="Wayne K.J."/>
            <person name="Tettelin H."/>
            <person name="Glass J.I."/>
            <person name="Rusch D."/>
            <person name="Podicherti R."/>
            <person name="Tsui H.-C.T."/>
            <person name="Winkler M.E."/>
        </authorList>
    </citation>
    <scope>NUCLEOTIDE SEQUENCE [LARGE SCALE GENOMIC DNA]</scope>
    <source>
        <strain evidence="1 2">C305</strain>
    </source>
</reference>
<name>A0A2U2X1H5_9FLAO</name>
<sequence>MDNKVDILAFGAHPDDVELAAGGTIIKSVQQGKKIAIVDLTQGELGSRGTIETRYDEAANAAKIMGVHYRENLKLADGFFEVNEASLMKVVSTIRKYKPEIVLANAPSDRHPDHGRGNALISRACFLSGLLKIETESEGKAQLHWRPKAVYHYIQDRYLSPDFIVDVSAQRDLKFEAILAYKTQFYQTDMTGPKTPISGQEFLDALEARLVQFGRDIGVKYGEGFITERPLGTNDLSNLL</sequence>
<dbReference type="NCBIfam" id="TIGR04001">
    <property type="entry name" value="thiol_BshB1"/>
    <property type="match status" value="1"/>
</dbReference>
<evidence type="ECO:0000313" key="2">
    <source>
        <dbReference type="Proteomes" id="UP000245370"/>
    </source>
</evidence>
<comment type="caution">
    <text evidence="1">The sequence shown here is derived from an EMBL/GenBank/DDBJ whole genome shotgun (WGS) entry which is preliminary data.</text>
</comment>
<evidence type="ECO:0000313" key="1">
    <source>
        <dbReference type="EMBL" id="PWH81604.1"/>
    </source>
</evidence>
<dbReference type="AlphaFoldDB" id="A0A2U2X1H5"/>
<protein>
    <submittedName>
        <fullName evidence="1">Bacillithiol biosynthesis deacetylase BshB1</fullName>
    </submittedName>
</protein>
<dbReference type="InterPro" id="IPR023842">
    <property type="entry name" value="Bacillithiol_biosynth_BshB1"/>
</dbReference>
<dbReference type="PANTHER" id="PTHR12993:SF30">
    <property type="entry name" value="N-ACETYL-ALPHA-D-GLUCOSAMINYL L-MALATE DEACETYLASE 1"/>
    <property type="match status" value="1"/>
</dbReference>
<accession>A0A2U2X1H5</accession>
<gene>
    <name evidence="1" type="primary">bshB1</name>
    <name evidence="1" type="ORF">DIT68_14775</name>
</gene>
<reference evidence="1 2" key="1">
    <citation type="submission" date="2018-05" db="EMBL/GenBank/DDBJ databases">
        <title>Brumimicrobium oceani sp. nov., isolated from coastal sediment.</title>
        <authorList>
            <person name="Kou Y."/>
        </authorList>
    </citation>
    <scope>NUCLEOTIDE SEQUENCE [LARGE SCALE GENOMIC DNA]</scope>
    <source>
        <strain evidence="1 2">C305</strain>
    </source>
</reference>
<dbReference type="InterPro" id="IPR024078">
    <property type="entry name" value="LmbE-like_dom_sf"/>
</dbReference>
<dbReference type="InterPro" id="IPR003737">
    <property type="entry name" value="GlcNAc_PI_deacetylase-related"/>
</dbReference>
<dbReference type="EMBL" id="QFRJ01000016">
    <property type="protein sequence ID" value="PWH81604.1"/>
    <property type="molecule type" value="Genomic_DNA"/>
</dbReference>
<organism evidence="1 2">
    <name type="scientific">Brumimicrobium oceani</name>
    <dbReference type="NCBI Taxonomy" id="2100725"/>
    <lineage>
        <taxon>Bacteria</taxon>
        <taxon>Pseudomonadati</taxon>
        <taxon>Bacteroidota</taxon>
        <taxon>Flavobacteriia</taxon>
        <taxon>Flavobacteriales</taxon>
        <taxon>Crocinitomicaceae</taxon>
        <taxon>Brumimicrobium</taxon>
    </lineage>
</organism>
<keyword evidence="2" id="KW-1185">Reference proteome</keyword>
<dbReference type="OrthoDB" id="9778719at2"/>
<proteinExistence type="predicted"/>
<dbReference type="PANTHER" id="PTHR12993">
    <property type="entry name" value="N-ACETYLGLUCOSAMINYL-PHOSPHATIDYLINOSITOL DE-N-ACETYLASE-RELATED"/>
    <property type="match status" value="1"/>
</dbReference>
<dbReference type="Gene3D" id="3.40.50.10320">
    <property type="entry name" value="LmbE-like"/>
    <property type="match status" value="1"/>
</dbReference>
<dbReference type="GO" id="GO:0019213">
    <property type="term" value="F:deacetylase activity"/>
    <property type="evidence" value="ECO:0007669"/>
    <property type="project" value="InterPro"/>
</dbReference>
<dbReference type="GO" id="GO:0071793">
    <property type="term" value="P:bacillithiol biosynthetic process"/>
    <property type="evidence" value="ECO:0007669"/>
    <property type="project" value="InterPro"/>
</dbReference>
<dbReference type="Pfam" id="PF02585">
    <property type="entry name" value="PIG-L"/>
    <property type="match status" value="1"/>
</dbReference>